<name>A0A9P1FUS3_9DINO</name>
<gene>
    <name evidence="1" type="ORF">C1SCF055_LOCUS16040</name>
</gene>
<dbReference type="EMBL" id="CAMXCT030001314">
    <property type="protein sequence ID" value="CAL4776238.1"/>
    <property type="molecule type" value="Genomic_DNA"/>
</dbReference>
<dbReference type="Proteomes" id="UP001152797">
    <property type="component" value="Unassembled WGS sequence"/>
</dbReference>
<dbReference type="OrthoDB" id="411031at2759"/>
<dbReference type="AlphaFoldDB" id="A0A9P1FUS3"/>
<evidence type="ECO:0000313" key="1">
    <source>
        <dbReference type="EMBL" id="CAI3988926.1"/>
    </source>
</evidence>
<sequence>MANKTPDPAKAQGDTSIRSICPAAIADAVSRISVGNGFPKDGHVLYSAFQGQRAFLWNGPRGELKNPPLEGTESEWNVAASTLPLIVAGDSAAGKDNLKCVVLYWLHKLEPAGRPATRALLQGSITVTGLIVELLDNDDQLQIINGELEKARQAAMAAGLKPEEAQFFLTGDGGKDPIFVS</sequence>
<evidence type="ECO:0000313" key="3">
    <source>
        <dbReference type="Proteomes" id="UP001152797"/>
    </source>
</evidence>
<keyword evidence="3" id="KW-1185">Reference proteome</keyword>
<dbReference type="EMBL" id="CAMXCT020001314">
    <property type="protein sequence ID" value="CAL1142301.1"/>
    <property type="molecule type" value="Genomic_DNA"/>
</dbReference>
<evidence type="ECO:0000313" key="2">
    <source>
        <dbReference type="EMBL" id="CAL4776238.1"/>
    </source>
</evidence>
<proteinExistence type="predicted"/>
<protein>
    <submittedName>
        <fullName evidence="1">Uncharacterized protein</fullName>
    </submittedName>
</protein>
<reference evidence="2 3" key="2">
    <citation type="submission" date="2024-05" db="EMBL/GenBank/DDBJ databases">
        <authorList>
            <person name="Chen Y."/>
            <person name="Shah S."/>
            <person name="Dougan E. K."/>
            <person name="Thang M."/>
            <person name="Chan C."/>
        </authorList>
    </citation>
    <scope>NUCLEOTIDE SEQUENCE [LARGE SCALE GENOMIC DNA]</scope>
</reference>
<reference evidence="1" key="1">
    <citation type="submission" date="2022-10" db="EMBL/GenBank/DDBJ databases">
        <authorList>
            <person name="Chen Y."/>
            <person name="Dougan E. K."/>
            <person name="Chan C."/>
            <person name="Rhodes N."/>
            <person name="Thang M."/>
        </authorList>
    </citation>
    <scope>NUCLEOTIDE SEQUENCE</scope>
</reference>
<comment type="caution">
    <text evidence="1">The sequence shown here is derived from an EMBL/GenBank/DDBJ whole genome shotgun (WGS) entry which is preliminary data.</text>
</comment>
<accession>A0A9P1FUS3</accession>
<organism evidence="1">
    <name type="scientific">Cladocopium goreaui</name>
    <dbReference type="NCBI Taxonomy" id="2562237"/>
    <lineage>
        <taxon>Eukaryota</taxon>
        <taxon>Sar</taxon>
        <taxon>Alveolata</taxon>
        <taxon>Dinophyceae</taxon>
        <taxon>Suessiales</taxon>
        <taxon>Symbiodiniaceae</taxon>
        <taxon>Cladocopium</taxon>
    </lineage>
</organism>
<dbReference type="EMBL" id="CAMXCT010001314">
    <property type="protein sequence ID" value="CAI3988926.1"/>
    <property type="molecule type" value="Genomic_DNA"/>
</dbReference>